<organism evidence="1 2">
    <name type="scientific">Flavobacterium arundinis</name>
    <dbReference type="NCBI Taxonomy" id="3139143"/>
    <lineage>
        <taxon>Bacteria</taxon>
        <taxon>Pseudomonadati</taxon>
        <taxon>Bacteroidota</taxon>
        <taxon>Flavobacteriia</taxon>
        <taxon>Flavobacteriales</taxon>
        <taxon>Flavobacteriaceae</taxon>
        <taxon>Flavobacterium</taxon>
    </lineage>
</organism>
<evidence type="ECO:0000313" key="2">
    <source>
        <dbReference type="Proteomes" id="UP001464555"/>
    </source>
</evidence>
<dbReference type="EMBL" id="JBBYHR010000012">
    <property type="protein sequence ID" value="MEL1246136.1"/>
    <property type="molecule type" value="Genomic_DNA"/>
</dbReference>
<evidence type="ECO:0008006" key="3">
    <source>
        <dbReference type="Google" id="ProtNLM"/>
    </source>
</evidence>
<evidence type="ECO:0000313" key="1">
    <source>
        <dbReference type="EMBL" id="MEL1246136.1"/>
    </source>
</evidence>
<comment type="caution">
    <text evidence="1">The sequence shown here is derived from an EMBL/GenBank/DDBJ whole genome shotgun (WGS) entry which is preliminary data.</text>
</comment>
<proteinExistence type="predicted"/>
<reference evidence="1 2" key="1">
    <citation type="submission" date="2024-04" db="EMBL/GenBank/DDBJ databases">
        <title>Flavobacterium sp. DGU11 16S ribosomal RNA gene Genome sequencing and assembly.</title>
        <authorList>
            <person name="Park S."/>
        </authorList>
    </citation>
    <scope>NUCLEOTIDE SEQUENCE [LARGE SCALE GENOMIC DNA]</scope>
    <source>
        <strain evidence="1 2">DGU11</strain>
    </source>
</reference>
<gene>
    <name evidence="1" type="ORF">AAEO56_17820</name>
</gene>
<sequence length="305" mass="35583">MIDNIRFKVLEREILEHHIKKTHVVDLSTSLNLFTGEESQCPMKGKYFNMDVVLSCQGAYVKGSIHKLTNLLKGGKGHNYNDLSFCSASESIAHLIEAFGLQKTSLTNLELGLNIHISKDPQHFLDYNLLMYDSESHNKDLKFRGKGDYKEFHKTDYSLKIYNKSKQYGIRGNILRVEVKIISKRKLQQLGIFSLEDLQREDIVNRIYSFLWEELQKLTIIDDFTNVQMPPEDKNSLNEYTNPHYWKKLSRDRSYKVRKDRQRKFKALIVKYGLDTTQREILKGVSEKFAEMMDCEASQINKLAA</sequence>
<keyword evidence="2" id="KW-1185">Reference proteome</keyword>
<protein>
    <recommendedName>
        <fullName evidence="3">Replication initiation factor</fullName>
    </recommendedName>
</protein>
<dbReference type="Proteomes" id="UP001464555">
    <property type="component" value="Unassembled WGS sequence"/>
</dbReference>
<dbReference type="RefSeq" id="WP_341698432.1">
    <property type="nucleotide sequence ID" value="NZ_JBBYHR010000012.1"/>
</dbReference>
<accession>A0ABU9I130</accession>
<name>A0ABU9I130_9FLAO</name>